<accession>D6WMK5</accession>
<dbReference type="EMBL" id="KQ971343">
    <property type="protein sequence ID" value="EFA03284.1"/>
    <property type="molecule type" value="Genomic_DNA"/>
</dbReference>
<reference evidence="2 3" key="2">
    <citation type="journal article" date="2010" name="Nucleic Acids Res.">
        <title>BeetleBase in 2010: revisions to provide comprehensive genomic information for Tribolium castaneum.</title>
        <authorList>
            <person name="Kim H.S."/>
            <person name="Murphy T."/>
            <person name="Xia J."/>
            <person name="Caragea D."/>
            <person name="Park Y."/>
            <person name="Beeman R.W."/>
            <person name="Lorenzen M.D."/>
            <person name="Butcher S."/>
            <person name="Manak J.R."/>
            <person name="Brown S.J."/>
        </authorList>
    </citation>
    <scope>GENOME REANNOTATION</scope>
    <source>
        <strain evidence="2 3">Georgia GA2</strain>
    </source>
</reference>
<feature type="signal peptide" evidence="1">
    <location>
        <begin position="1"/>
        <end position="27"/>
    </location>
</feature>
<feature type="chain" id="PRO_5003089596" evidence="1">
    <location>
        <begin position="28"/>
        <end position="56"/>
    </location>
</feature>
<dbReference type="HOGENOM" id="CLU_3016858_0_0_1"/>
<evidence type="ECO:0000313" key="3">
    <source>
        <dbReference type="Proteomes" id="UP000007266"/>
    </source>
</evidence>
<evidence type="ECO:0000313" key="2">
    <source>
        <dbReference type="EMBL" id="EFA03284.1"/>
    </source>
</evidence>
<keyword evidence="1" id="KW-0732">Signal</keyword>
<reference evidence="2 3" key="1">
    <citation type="journal article" date="2008" name="Nature">
        <title>The genome of the model beetle and pest Tribolium castaneum.</title>
        <authorList>
            <consortium name="Tribolium Genome Sequencing Consortium"/>
            <person name="Richards S."/>
            <person name="Gibbs R.A."/>
            <person name="Weinstock G.M."/>
            <person name="Brown S.J."/>
            <person name="Denell R."/>
            <person name="Beeman R.W."/>
            <person name="Gibbs R."/>
            <person name="Beeman R.W."/>
            <person name="Brown S.J."/>
            <person name="Bucher G."/>
            <person name="Friedrich M."/>
            <person name="Grimmelikhuijzen C.J."/>
            <person name="Klingler M."/>
            <person name="Lorenzen M."/>
            <person name="Richards S."/>
            <person name="Roth S."/>
            <person name="Schroder R."/>
            <person name="Tautz D."/>
            <person name="Zdobnov E.M."/>
            <person name="Muzny D."/>
            <person name="Gibbs R.A."/>
            <person name="Weinstock G.M."/>
            <person name="Attaway T."/>
            <person name="Bell S."/>
            <person name="Buhay C.J."/>
            <person name="Chandrabose M.N."/>
            <person name="Chavez D."/>
            <person name="Clerk-Blankenburg K.P."/>
            <person name="Cree A."/>
            <person name="Dao M."/>
            <person name="Davis C."/>
            <person name="Chacko J."/>
            <person name="Dinh H."/>
            <person name="Dugan-Rocha S."/>
            <person name="Fowler G."/>
            <person name="Garner T.T."/>
            <person name="Garnes J."/>
            <person name="Gnirke A."/>
            <person name="Hawes A."/>
            <person name="Hernandez J."/>
            <person name="Hines S."/>
            <person name="Holder M."/>
            <person name="Hume J."/>
            <person name="Jhangiani S.N."/>
            <person name="Joshi V."/>
            <person name="Khan Z.M."/>
            <person name="Jackson L."/>
            <person name="Kovar C."/>
            <person name="Kowis A."/>
            <person name="Lee S."/>
            <person name="Lewis L.R."/>
            <person name="Margolis J."/>
            <person name="Morgan M."/>
            <person name="Nazareth L.V."/>
            <person name="Nguyen N."/>
            <person name="Okwuonu G."/>
            <person name="Parker D."/>
            <person name="Richards S."/>
            <person name="Ruiz S.J."/>
            <person name="Santibanez J."/>
            <person name="Savard J."/>
            <person name="Scherer S.E."/>
            <person name="Schneider B."/>
            <person name="Sodergren E."/>
            <person name="Tautz D."/>
            <person name="Vattahil S."/>
            <person name="Villasana D."/>
            <person name="White C.S."/>
            <person name="Wright R."/>
            <person name="Park Y."/>
            <person name="Beeman R.W."/>
            <person name="Lord J."/>
            <person name="Oppert B."/>
            <person name="Lorenzen M."/>
            <person name="Brown S."/>
            <person name="Wang L."/>
            <person name="Savard J."/>
            <person name="Tautz D."/>
            <person name="Richards S."/>
            <person name="Weinstock G."/>
            <person name="Gibbs R.A."/>
            <person name="Liu Y."/>
            <person name="Worley K."/>
            <person name="Weinstock G."/>
            <person name="Elsik C.G."/>
            <person name="Reese J.T."/>
            <person name="Elhaik E."/>
            <person name="Landan G."/>
            <person name="Graur D."/>
            <person name="Arensburger P."/>
            <person name="Atkinson P."/>
            <person name="Beeman R.W."/>
            <person name="Beidler J."/>
            <person name="Brown S.J."/>
            <person name="Demuth J.P."/>
            <person name="Drury D.W."/>
            <person name="Du Y.Z."/>
            <person name="Fujiwara H."/>
            <person name="Lorenzen M."/>
            <person name="Maselli V."/>
            <person name="Osanai M."/>
            <person name="Park Y."/>
            <person name="Robertson H.M."/>
            <person name="Tu Z."/>
            <person name="Wang J.J."/>
            <person name="Wang S."/>
            <person name="Richards S."/>
            <person name="Song H."/>
            <person name="Zhang L."/>
            <person name="Sodergren E."/>
            <person name="Werner D."/>
            <person name="Stanke M."/>
            <person name="Morgenstern B."/>
            <person name="Solovyev V."/>
            <person name="Kosarev P."/>
            <person name="Brown G."/>
            <person name="Chen H.C."/>
            <person name="Ermolaeva O."/>
            <person name="Hlavina W."/>
            <person name="Kapustin Y."/>
            <person name="Kiryutin B."/>
            <person name="Kitts P."/>
            <person name="Maglott D."/>
            <person name="Pruitt K."/>
            <person name="Sapojnikov V."/>
            <person name="Souvorov A."/>
            <person name="Mackey A.J."/>
            <person name="Waterhouse R.M."/>
            <person name="Wyder S."/>
            <person name="Zdobnov E.M."/>
            <person name="Zdobnov E.M."/>
            <person name="Wyder S."/>
            <person name="Kriventseva E.V."/>
            <person name="Kadowaki T."/>
            <person name="Bork P."/>
            <person name="Aranda M."/>
            <person name="Bao R."/>
            <person name="Beermann A."/>
            <person name="Berns N."/>
            <person name="Bolognesi R."/>
            <person name="Bonneton F."/>
            <person name="Bopp D."/>
            <person name="Brown S.J."/>
            <person name="Bucher G."/>
            <person name="Butts T."/>
            <person name="Chaumot A."/>
            <person name="Denell R.E."/>
            <person name="Ferrier D.E."/>
            <person name="Friedrich M."/>
            <person name="Gordon C.M."/>
            <person name="Jindra M."/>
            <person name="Klingler M."/>
            <person name="Lan Q."/>
            <person name="Lattorff H.M."/>
            <person name="Laudet V."/>
            <person name="von Levetsow C."/>
            <person name="Liu Z."/>
            <person name="Lutz R."/>
            <person name="Lynch J.A."/>
            <person name="da Fonseca R.N."/>
            <person name="Posnien N."/>
            <person name="Reuter R."/>
            <person name="Roth S."/>
            <person name="Savard J."/>
            <person name="Schinko J.B."/>
            <person name="Schmitt C."/>
            <person name="Schoppmeier M."/>
            <person name="Schroder R."/>
            <person name="Shippy T.D."/>
            <person name="Simonnet F."/>
            <person name="Marques-Souza H."/>
            <person name="Tautz D."/>
            <person name="Tomoyasu Y."/>
            <person name="Trauner J."/>
            <person name="Van der Zee M."/>
            <person name="Vervoort M."/>
            <person name="Wittkopp N."/>
            <person name="Wimmer E.A."/>
            <person name="Yang X."/>
            <person name="Jones A.K."/>
            <person name="Sattelle D.B."/>
            <person name="Ebert P.R."/>
            <person name="Nelson D."/>
            <person name="Scott J.G."/>
            <person name="Beeman R.W."/>
            <person name="Muthukrishnan S."/>
            <person name="Kramer K.J."/>
            <person name="Arakane Y."/>
            <person name="Beeman R.W."/>
            <person name="Zhu Q."/>
            <person name="Hogenkamp D."/>
            <person name="Dixit R."/>
            <person name="Oppert B."/>
            <person name="Jiang H."/>
            <person name="Zou Z."/>
            <person name="Marshall J."/>
            <person name="Elpidina E."/>
            <person name="Vinokurov K."/>
            <person name="Oppert C."/>
            <person name="Zou Z."/>
            <person name="Evans J."/>
            <person name="Lu Z."/>
            <person name="Zhao P."/>
            <person name="Sumathipala N."/>
            <person name="Altincicek B."/>
            <person name="Vilcinskas A."/>
            <person name="Williams M."/>
            <person name="Hultmark D."/>
            <person name="Hetru C."/>
            <person name="Jiang H."/>
            <person name="Grimmelikhuijzen C.J."/>
            <person name="Hauser F."/>
            <person name="Cazzamali G."/>
            <person name="Williamson M."/>
            <person name="Park Y."/>
            <person name="Li B."/>
            <person name="Tanaka Y."/>
            <person name="Predel R."/>
            <person name="Neupert S."/>
            <person name="Schachtner J."/>
            <person name="Verleyen P."/>
            <person name="Raible F."/>
            <person name="Bork P."/>
            <person name="Friedrich M."/>
            <person name="Walden K.K."/>
            <person name="Robertson H.M."/>
            <person name="Angeli S."/>
            <person name="Foret S."/>
            <person name="Bucher G."/>
            <person name="Schuetz S."/>
            <person name="Maleszka R."/>
            <person name="Wimmer E.A."/>
            <person name="Beeman R.W."/>
            <person name="Lorenzen M."/>
            <person name="Tomoyasu Y."/>
            <person name="Miller S.C."/>
            <person name="Grossmann D."/>
            <person name="Bucher G."/>
        </authorList>
    </citation>
    <scope>NUCLEOTIDE SEQUENCE [LARGE SCALE GENOMIC DNA]</scope>
    <source>
        <strain evidence="2 3">Georgia GA2</strain>
    </source>
</reference>
<organism evidence="2 3">
    <name type="scientific">Tribolium castaneum</name>
    <name type="common">Red flour beetle</name>
    <dbReference type="NCBI Taxonomy" id="7070"/>
    <lineage>
        <taxon>Eukaryota</taxon>
        <taxon>Metazoa</taxon>
        <taxon>Ecdysozoa</taxon>
        <taxon>Arthropoda</taxon>
        <taxon>Hexapoda</taxon>
        <taxon>Insecta</taxon>
        <taxon>Pterygota</taxon>
        <taxon>Neoptera</taxon>
        <taxon>Endopterygota</taxon>
        <taxon>Coleoptera</taxon>
        <taxon>Polyphaga</taxon>
        <taxon>Cucujiformia</taxon>
        <taxon>Tenebrionidae</taxon>
        <taxon>Tenebrionidae incertae sedis</taxon>
        <taxon>Tribolium</taxon>
    </lineage>
</organism>
<keyword evidence="3" id="KW-1185">Reference proteome</keyword>
<gene>
    <name evidence="2" type="primary">GLEAN_13222</name>
    <name evidence="2" type="ORF">TcasGA2_TC013222</name>
</gene>
<dbReference type="AlphaFoldDB" id="D6WMK5"/>
<dbReference type="InParanoid" id="D6WMK5"/>
<dbReference type="Proteomes" id="UP000007266">
    <property type="component" value="Linkage group 5"/>
</dbReference>
<protein>
    <submittedName>
        <fullName evidence="2">Uncharacterized protein</fullName>
    </submittedName>
</protein>
<evidence type="ECO:0000256" key="1">
    <source>
        <dbReference type="SAM" id="SignalP"/>
    </source>
</evidence>
<proteinExistence type="predicted"/>
<sequence length="56" mass="6044">MAAPDANPHLLASLLRLLVGFPAECEGTPDSIFIRTEISQIIPDITNINDTPGIRD</sequence>
<name>D6WMK5_TRICA</name>